<name>A0A6A6DHX8_9PEZI</name>
<dbReference type="PANTHER" id="PTHR47843">
    <property type="entry name" value="BTB DOMAIN-CONTAINING PROTEIN-RELATED"/>
    <property type="match status" value="1"/>
</dbReference>
<feature type="compositionally biased region" description="Basic and acidic residues" evidence="1">
    <location>
        <begin position="85"/>
        <end position="99"/>
    </location>
</feature>
<evidence type="ECO:0000313" key="4">
    <source>
        <dbReference type="Proteomes" id="UP000800200"/>
    </source>
</evidence>
<feature type="domain" description="BTB" evidence="2">
    <location>
        <begin position="14"/>
        <end position="85"/>
    </location>
</feature>
<dbReference type="PANTHER" id="PTHR47843:SF2">
    <property type="entry name" value="BTB DOMAIN-CONTAINING PROTEIN"/>
    <property type="match status" value="1"/>
</dbReference>
<dbReference type="InterPro" id="IPR011333">
    <property type="entry name" value="SKP1/BTB/POZ_sf"/>
</dbReference>
<organism evidence="3 4">
    <name type="scientific">Zopfia rhizophila CBS 207.26</name>
    <dbReference type="NCBI Taxonomy" id="1314779"/>
    <lineage>
        <taxon>Eukaryota</taxon>
        <taxon>Fungi</taxon>
        <taxon>Dikarya</taxon>
        <taxon>Ascomycota</taxon>
        <taxon>Pezizomycotina</taxon>
        <taxon>Dothideomycetes</taxon>
        <taxon>Dothideomycetes incertae sedis</taxon>
        <taxon>Zopfiaceae</taxon>
        <taxon>Zopfia</taxon>
    </lineage>
</organism>
<dbReference type="EMBL" id="ML994679">
    <property type="protein sequence ID" value="KAF2178012.1"/>
    <property type="molecule type" value="Genomic_DNA"/>
</dbReference>
<dbReference type="SUPFAM" id="SSF54695">
    <property type="entry name" value="POZ domain"/>
    <property type="match status" value="1"/>
</dbReference>
<reference evidence="3" key="1">
    <citation type="journal article" date="2020" name="Stud. Mycol.">
        <title>101 Dothideomycetes genomes: a test case for predicting lifestyles and emergence of pathogens.</title>
        <authorList>
            <person name="Haridas S."/>
            <person name="Albert R."/>
            <person name="Binder M."/>
            <person name="Bloem J."/>
            <person name="Labutti K."/>
            <person name="Salamov A."/>
            <person name="Andreopoulos B."/>
            <person name="Baker S."/>
            <person name="Barry K."/>
            <person name="Bills G."/>
            <person name="Bluhm B."/>
            <person name="Cannon C."/>
            <person name="Castanera R."/>
            <person name="Culley D."/>
            <person name="Daum C."/>
            <person name="Ezra D."/>
            <person name="Gonzalez J."/>
            <person name="Henrissat B."/>
            <person name="Kuo A."/>
            <person name="Liang C."/>
            <person name="Lipzen A."/>
            <person name="Lutzoni F."/>
            <person name="Magnuson J."/>
            <person name="Mondo S."/>
            <person name="Nolan M."/>
            <person name="Ohm R."/>
            <person name="Pangilinan J."/>
            <person name="Park H.-J."/>
            <person name="Ramirez L."/>
            <person name="Alfaro M."/>
            <person name="Sun H."/>
            <person name="Tritt A."/>
            <person name="Yoshinaga Y."/>
            <person name="Zwiers L.-H."/>
            <person name="Turgeon B."/>
            <person name="Goodwin S."/>
            <person name="Spatafora J."/>
            <person name="Crous P."/>
            <person name="Grigoriev I."/>
        </authorList>
    </citation>
    <scope>NUCLEOTIDE SEQUENCE</scope>
    <source>
        <strain evidence="3">CBS 207.26</strain>
    </source>
</reference>
<dbReference type="AlphaFoldDB" id="A0A6A6DHX8"/>
<evidence type="ECO:0000259" key="2">
    <source>
        <dbReference type="PROSITE" id="PS50097"/>
    </source>
</evidence>
<gene>
    <name evidence="3" type="ORF">K469DRAFT_600831</name>
</gene>
<feature type="region of interest" description="Disordered" evidence="1">
    <location>
        <begin position="85"/>
        <end position="105"/>
    </location>
</feature>
<proteinExistence type="predicted"/>
<protein>
    <recommendedName>
        <fullName evidence="2">BTB domain-containing protein</fullName>
    </recommendedName>
</protein>
<dbReference type="CDD" id="cd18186">
    <property type="entry name" value="BTB_POZ_ZBTB_KLHL-like"/>
    <property type="match status" value="1"/>
</dbReference>
<dbReference type="Gene3D" id="3.30.710.10">
    <property type="entry name" value="Potassium Channel Kv1.1, Chain A"/>
    <property type="match status" value="1"/>
</dbReference>
<evidence type="ECO:0000313" key="3">
    <source>
        <dbReference type="EMBL" id="KAF2178012.1"/>
    </source>
</evidence>
<dbReference type="OrthoDB" id="1022638at2759"/>
<evidence type="ECO:0000256" key="1">
    <source>
        <dbReference type="SAM" id="MobiDB-lite"/>
    </source>
</evidence>
<dbReference type="Proteomes" id="UP000800200">
    <property type="component" value="Unassembled WGS sequence"/>
</dbReference>
<accession>A0A6A6DHX8</accession>
<dbReference type="Pfam" id="PF00651">
    <property type="entry name" value="BTB"/>
    <property type="match status" value="1"/>
</dbReference>
<keyword evidence="4" id="KW-1185">Reference proteome</keyword>
<sequence>MRPNPFSSQFRSLLGITVTVGTDPHQQSFTVHQIFICCQSNYFKKAITGECLESEFKPIILPEDGPNIFAQYLKLLYTQKLPIKLSDEPKPDDSKRDEWVSLSKV</sequence>
<dbReference type="InterPro" id="IPR000210">
    <property type="entry name" value="BTB/POZ_dom"/>
</dbReference>
<dbReference type="PROSITE" id="PS50097">
    <property type="entry name" value="BTB"/>
    <property type="match status" value="1"/>
</dbReference>